<dbReference type="EMBL" id="JBHUKU010000020">
    <property type="protein sequence ID" value="MFD2463153.1"/>
    <property type="molecule type" value="Genomic_DNA"/>
</dbReference>
<name>A0ABW5GQI2_9PSEU</name>
<evidence type="ECO:0000259" key="2">
    <source>
        <dbReference type="SMART" id="SM00327"/>
    </source>
</evidence>
<feature type="region of interest" description="Disordered" evidence="1">
    <location>
        <begin position="397"/>
        <end position="421"/>
    </location>
</feature>
<dbReference type="Gene3D" id="3.40.50.410">
    <property type="entry name" value="von Willebrand factor, type A domain"/>
    <property type="match status" value="1"/>
</dbReference>
<evidence type="ECO:0000256" key="1">
    <source>
        <dbReference type="SAM" id="MobiDB-lite"/>
    </source>
</evidence>
<feature type="domain" description="VWFA" evidence="2">
    <location>
        <begin position="465"/>
        <end position="646"/>
    </location>
</feature>
<dbReference type="Proteomes" id="UP001597419">
    <property type="component" value="Unassembled WGS sequence"/>
</dbReference>
<dbReference type="SUPFAM" id="SSF53300">
    <property type="entry name" value="vWA-like"/>
    <property type="match status" value="1"/>
</dbReference>
<keyword evidence="4" id="KW-1185">Reference proteome</keyword>
<feature type="region of interest" description="Disordered" evidence="1">
    <location>
        <begin position="1"/>
        <end position="22"/>
    </location>
</feature>
<gene>
    <name evidence="3" type="ORF">ACFSYJ_31395</name>
</gene>
<reference evidence="4" key="1">
    <citation type="journal article" date="2019" name="Int. J. Syst. Evol. Microbiol.">
        <title>The Global Catalogue of Microorganisms (GCM) 10K type strain sequencing project: providing services to taxonomists for standard genome sequencing and annotation.</title>
        <authorList>
            <consortium name="The Broad Institute Genomics Platform"/>
            <consortium name="The Broad Institute Genome Sequencing Center for Infectious Disease"/>
            <person name="Wu L."/>
            <person name="Ma J."/>
        </authorList>
    </citation>
    <scope>NUCLEOTIDE SEQUENCE [LARGE SCALE GENOMIC DNA]</scope>
    <source>
        <strain evidence="4">CGMCC 4.7643</strain>
    </source>
</reference>
<proteinExistence type="predicted"/>
<dbReference type="RefSeq" id="WP_345392267.1">
    <property type="nucleotide sequence ID" value="NZ_BAABHG010000005.1"/>
</dbReference>
<comment type="caution">
    <text evidence="3">The sequence shown here is derived from an EMBL/GenBank/DDBJ whole genome shotgun (WGS) entry which is preliminary data.</text>
</comment>
<dbReference type="CDD" id="cd00198">
    <property type="entry name" value="vWFA"/>
    <property type="match status" value="1"/>
</dbReference>
<dbReference type="InterPro" id="IPR002035">
    <property type="entry name" value="VWF_A"/>
</dbReference>
<evidence type="ECO:0000313" key="4">
    <source>
        <dbReference type="Proteomes" id="UP001597419"/>
    </source>
</evidence>
<evidence type="ECO:0000313" key="3">
    <source>
        <dbReference type="EMBL" id="MFD2463153.1"/>
    </source>
</evidence>
<protein>
    <submittedName>
        <fullName evidence="3">VWA domain-containing protein</fullName>
    </submittedName>
</protein>
<dbReference type="InterPro" id="IPR036465">
    <property type="entry name" value="vWFA_dom_sf"/>
</dbReference>
<sequence length="652" mass="72623">MPLLPEGYSYGPWHDGPDPLAPPADLRDALDEIGRDVMAGASPRSALEELLRRGTERTAGLDELTRRLWQRRSEIQRRHRLDGTLQEVQRLLQEALDAERRALFPDPDDDARFREAQLDALPPGTAAAVRELAEYEWRSEQGRENYERIRDLLGRELMDSRFQGMKQALENAGPEDVERVNQMLSDLNALLNAHARGVDDIDERFAEFMRRHGEFFPENPQNVEELVDVLAARSAAAQRMLNSMTEEQRAELAELTQQAFGDPRLAQQLSTLDAQLRALRPGEDWTSSERFRGQDPLGLGEGARAMSDLAELDALAEQLGQSYPGARLEDIDLDALERQLGPDAGVDARRLSELERELRRQGLFERAPDGTLRLSPKALRRLGETALAEVVNALRGKAGERETESAGAAGEPTGASRPWRFGDMQPWDVPRTIRNAVLRSVSTGTGAVRLDVEDVEVVETEHRSRAAVALLVDTSWSMVQEGRWLPMKRTALALHQLISTRFRNDALQLITFGRYATPVELPELIGLEGTWEQGTNAQHALLLAGRHLRRHPDAQAVVLMVTDGEPTAHLEPDGEAVFDYPPEPATIHKTLSEVDRIAKLGAAVTVFRLGDDPRLTAFVEMIARRSGGRVLAPDPDGLGAAVVSDFLHTRRR</sequence>
<organism evidence="3 4">
    <name type="scientific">Amycolatopsis samaneae</name>
    <dbReference type="NCBI Taxonomy" id="664691"/>
    <lineage>
        <taxon>Bacteria</taxon>
        <taxon>Bacillati</taxon>
        <taxon>Actinomycetota</taxon>
        <taxon>Actinomycetes</taxon>
        <taxon>Pseudonocardiales</taxon>
        <taxon>Pseudonocardiaceae</taxon>
        <taxon>Amycolatopsis</taxon>
    </lineage>
</organism>
<dbReference type="SMART" id="SM00327">
    <property type="entry name" value="VWA"/>
    <property type="match status" value="1"/>
</dbReference>
<accession>A0ABW5GQI2</accession>